<evidence type="ECO:0000256" key="5">
    <source>
        <dbReference type="ARBA" id="ARBA00022833"/>
    </source>
</evidence>
<dbReference type="PANTHER" id="PTHR16515">
    <property type="entry name" value="PR DOMAIN ZINC FINGER PROTEIN"/>
    <property type="match status" value="1"/>
</dbReference>
<feature type="binding site" evidence="8">
    <location>
        <position position="53"/>
    </location>
    <ligand>
        <name>Zn(2+)</name>
        <dbReference type="ChEBI" id="CHEBI:29105"/>
    </ligand>
</feature>
<dbReference type="OrthoDB" id="7847744at2759"/>
<evidence type="ECO:0000259" key="11">
    <source>
        <dbReference type="PROSITE" id="PS51915"/>
    </source>
</evidence>
<dbReference type="SMART" id="SM00355">
    <property type="entry name" value="ZnF_C2H2"/>
    <property type="match status" value="6"/>
</dbReference>
<evidence type="ECO:0000256" key="8">
    <source>
        <dbReference type="PROSITE-ProRule" id="PRU01263"/>
    </source>
</evidence>
<sequence>MDQICRVCMDSSVTLVDIFAERQQQSNKDPSLAEMLNEFCEVKQQDLLPQHICLSCVLAAQNAYKFKRTCEESNRKLLQLLHIKEKENAKCALPFVEAVYHKELLGVNLNCIKVEPQYQEETAANENKLSLTDEKSAERVPLKRHKSKSPARRRPQSHGERPYKCKFCEKGFGRLYLLGLHEKRHTGEKTHFCGTCGKGFLRGHDLTVHTRIHTGERPFQCPHCPRSFIQNHILTAHMRHHPSKDFRCDHCPAVFKLHSQLSLHQSVPHGKPNKLARKPAAKRVAPKNKQQTARSGEGQKKQRPSNILERGLRNGLAPVCYEELDIECELAAMEAKPNIGQAPLKLNYNPKTSKNRSVLIKGRQKHSKTKSGKGGGEISHSDAKTHFCDTCGKGFPRRYGLITHIRVHTGERPYKCQACGFAFTQGQALKRHIRRVHSSGVHKELRNDSKDLLVPAIKRAIVRVARIQLPPHLLTVKCDD</sequence>
<feature type="domain" description="C2H2-type" evidence="10">
    <location>
        <begin position="191"/>
        <end position="218"/>
    </location>
</feature>
<feature type="binding site" evidence="8">
    <location>
        <position position="56"/>
    </location>
    <ligand>
        <name>Zn(2+)</name>
        <dbReference type="ChEBI" id="CHEBI:29105"/>
    </ligand>
</feature>
<dbReference type="AlphaFoldDB" id="B4LZN8"/>
<dbReference type="EMBL" id="CH940650">
    <property type="protein sequence ID" value="EDW68207.1"/>
    <property type="molecule type" value="Genomic_DNA"/>
</dbReference>
<dbReference type="eggNOG" id="KOG1721">
    <property type="taxonomic scope" value="Eukaryota"/>
</dbReference>
<dbReference type="PROSITE" id="PS50157">
    <property type="entry name" value="ZINC_FINGER_C2H2_2"/>
    <property type="match status" value="6"/>
</dbReference>
<dbReference type="InterPro" id="IPR012934">
    <property type="entry name" value="Znf_AD"/>
</dbReference>
<comment type="subcellular location">
    <subcellularLocation>
        <location evidence="1">Nucleus</location>
    </subcellularLocation>
</comment>
<evidence type="ECO:0000256" key="4">
    <source>
        <dbReference type="ARBA" id="ARBA00022771"/>
    </source>
</evidence>
<feature type="region of interest" description="Disordered" evidence="9">
    <location>
        <begin position="123"/>
        <end position="161"/>
    </location>
</feature>
<keyword evidence="2 8" id="KW-0479">Metal-binding</keyword>
<dbReference type="KEGG" id="dvi:6629279"/>
<feature type="domain" description="C2H2-type" evidence="10">
    <location>
        <begin position="246"/>
        <end position="274"/>
    </location>
</feature>
<dbReference type="Proteomes" id="UP000008792">
    <property type="component" value="Unassembled WGS sequence"/>
</dbReference>
<keyword evidence="6" id="KW-0539">Nucleus</keyword>
<evidence type="ECO:0000256" key="2">
    <source>
        <dbReference type="ARBA" id="ARBA00022723"/>
    </source>
</evidence>
<evidence type="ECO:0000256" key="7">
    <source>
        <dbReference type="PROSITE-ProRule" id="PRU00042"/>
    </source>
</evidence>
<evidence type="ECO:0000256" key="6">
    <source>
        <dbReference type="ARBA" id="ARBA00023242"/>
    </source>
</evidence>
<keyword evidence="4 7" id="KW-0863">Zinc-finger</keyword>
<proteinExistence type="predicted"/>
<feature type="compositionally biased region" description="Basic residues" evidence="9">
    <location>
        <begin position="362"/>
        <end position="371"/>
    </location>
</feature>
<gene>
    <name evidence="12" type="primary">Dvir\GJ22669</name>
    <name evidence="12" type="ORF">Dvir_GJ22669</name>
</gene>
<dbReference type="Pfam" id="PF00096">
    <property type="entry name" value="zf-C2H2"/>
    <property type="match status" value="4"/>
</dbReference>
<reference evidence="12 13" key="1">
    <citation type="journal article" date="2007" name="Nature">
        <title>Evolution of genes and genomes on the Drosophila phylogeny.</title>
        <authorList>
            <consortium name="Drosophila 12 Genomes Consortium"/>
            <person name="Clark A.G."/>
            <person name="Eisen M.B."/>
            <person name="Smith D.R."/>
            <person name="Bergman C.M."/>
            <person name="Oliver B."/>
            <person name="Markow T.A."/>
            <person name="Kaufman T.C."/>
            <person name="Kellis M."/>
            <person name="Gelbart W."/>
            <person name="Iyer V.N."/>
            <person name="Pollard D.A."/>
            <person name="Sackton T.B."/>
            <person name="Larracuente A.M."/>
            <person name="Singh N.D."/>
            <person name="Abad J.P."/>
            <person name="Abt D.N."/>
            <person name="Adryan B."/>
            <person name="Aguade M."/>
            <person name="Akashi H."/>
            <person name="Anderson W.W."/>
            <person name="Aquadro C.F."/>
            <person name="Ardell D.H."/>
            <person name="Arguello R."/>
            <person name="Artieri C.G."/>
            <person name="Barbash D.A."/>
            <person name="Barker D."/>
            <person name="Barsanti P."/>
            <person name="Batterham P."/>
            <person name="Batzoglou S."/>
            <person name="Begun D."/>
            <person name="Bhutkar A."/>
            <person name="Blanco E."/>
            <person name="Bosak S.A."/>
            <person name="Bradley R.K."/>
            <person name="Brand A.D."/>
            <person name="Brent M.R."/>
            <person name="Brooks A.N."/>
            <person name="Brown R.H."/>
            <person name="Butlin R.K."/>
            <person name="Caggese C."/>
            <person name="Calvi B.R."/>
            <person name="Bernardo de Carvalho A."/>
            <person name="Caspi A."/>
            <person name="Castrezana S."/>
            <person name="Celniker S.E."/>
            <person name="Chang J.L."/>
            <person name="Chapple C."/>
            <person name="Chatterji S."/>
            <person name="Chinwalla A."/>
            <person name="Civetta A."/>
            <person name="Clifton S.W."/>
            <person name="Comeron J.M."/>
            <person name="Costello J.C."/>
            <person name="Coyne J.A."/>
            <person name="Daub J."/>
            <person name="David R.G."/>
            <person name="Delcher A.L."/>
            <person name="Delehaunty K."/>
            <person name="Do C.B."/>
            <person name="Ebling H."/>
            <person name="Edwards K."/>
            <person name="Eickbush T."/>
            <person name="Evans J.D."/>
            <person name="Filipski A."/>
            <person name="Findeiss S."/>
            <person name="Freyhult E."/>
            <person name="Fulton L."/>
            <person name="Fulton R."/>
            <person name="Garcia A.C."/>
            <person name="Gardiner A."/>
            <person name="Garfield D.A."/>
            <person name="Garvin B.E."/>
            <person name="Gibson G."/>
            <person name="Gilbert D."/>
            <person name="Gnerre S."/>
            <person name="Godfrey J."/>
            <person name="Good R."/>
            <person name="Gotea V."/>
            <person name="Gravely B."/>
            <person name="Greenberg A.J."/>
            <person name="Griffiths-Jones S."/>
            <person name="Gross S."/>
            <person name="Guigo R."/>
            <person name="Gustafson E.A."/>
            <person name="Haerty W."/>
            <person name="Hahn M.W."/>
            <person name="Halligan D.L."/>
            <person name="Halpern A.L."/>
            <person name="Halter G.M."/>
            <person name="Han M.V."/>
            <person name="Heger A."/>
            <person name="Hillier L."/>
            <person name="Hinrichs A.S."/>
            <person name="Holmes I."/>
            <person name="Hoskins R.A."/>
            <person name="Hubisz M.J."/>
            <person name="Hultmark D."/>
            <person name="Huntley M.A."/>
            <person name="Jaffe D.B."/>
            <person name="Jagadeeshan S."/>
            <person name="Jeck W.R."/>
            <person name="Johnson J."/>
            <person name="Jones C.D."/>
            <person name="Jordan W.C."/>
            <person name="Karpen G.H."/>
            <person name="Kataoka E."/>
            <person name="Keightley P.D."/>
            <person name="Kheradpour P."/>
            <person name="Kirkness E.F."/>
            <person name="Koerich L.B."/>
            <person name="Kristiansen K."/>
            <person name="Kudrna D."/>
            <person name="Kulathinal R.J."/>
            <person name="Kumar S."/>
            <person name="Kwok R."/>
            <person name="Lander E."/>
            <person name="Langley C.H."/>
            <person name="Lapoint R."/>
            <person name="Lazzaro B.P."/>
            <person name="Lee S.J."/>
            <person name="Levesque L."/>
            <person name="Li R."/>
            <person name="Lin C.F."/>
            <person name="Lin M.F."/>
            <person name="Lindblad-Toh K."/>
            <person name="Llopart A."/>
            <person name="Long M."/>
            <person name="Low L."/>
            <person name="Lozovsky E."/>
            <person name="Lu J."/>
            <person name="Luo M."/>
            <person name="Machado C.A."/>
            <person name="Makalowski W."/>
            <person name="Marzo M."/>
            <person name="Matsuda M."/>
            <person name="Matzkin L."/>
            <person name="McAllister B."/>
            <person name="McBride C.S."/>
            <person name="McKernan B."/>
            <person name="McKernan K."/>
            <person name="Mendez-Lago M."/>
            <person name="Minx P."/>
            <person name="Mollenhauer M.U."/>
            <person name="Montooth K."/>
            <person name="Mount S.M."/>
            <person name="Mu X."/>
            <person name="Myers E."/>
            <person name="Negre B."/>
            <person name="Newfeld S."/>
            <person name="Nielsen R."/>
            <person name="Noor M.A."/>
            <person name="O'Grady P."/>
            <person name="Pachter L."/>
            <person name="Papaceit M."/>
            <person name="Parisi M.J."/>
            <person name="Parisi M."/>
            <person name="Parts L."/>
            <person name="Pedersen J.S."/>
            <person name="Pesole G."/>
            <person name="Phillippy A.M."/>
            <person name="Ponting C.P."/>
            <person name="Pop M."/>
            <person name="Porcelli D."/>
            <person name="Powell J.R."/>
            <person name="Prohaska S."/>
            <person name="Pruitt K."/>
            <person name="Puig M."/>
            <person name="Quesneville H."/>
            <person name="Ram K.R."/>
            <person name="Rand D."/>
            <person name="Rasmussen M.D."/>
            <person name="Reed L.K."/>
            <person name="Reenan R."/>
            <person name="Reily A."/>
            <person name="Remington K.A."/>
            <person name="Rieger T.T."/>
            <person name="Ritchie M.G."/>
            <person name="Robin C."/>
            <person name="Rogers Y.H."/>
            <person name="Rohde C."/>
            <person name="Rozas J."/>
            <person name="Rubenfield M.J."/>
            <person name="Ruiz A."/>
            <person name="Russo S."/>
            <person name="Salzberg S.L."/>
            <person name="Sanchez-Gracia A."/>
            <person name="Saranga D.J."/>
            <person name="Sato H."/>
            <person name="Schaeffer S.W."/>
            <person name="Schatz M.C."/>
            <person name="Schlenke T."/>
            <person name="Schwartz R."/>
            <person name="Segarra C."/>
            <person name="Singh R.S."/>
            <person name="Sirot L."/>
            <person name="Sirota M."/>
            <person name="Sisneros N.B."/>
            <person name="Smith C.D."/>
            <person name="Smith T.F."/>
            <person name="Spieth J."/>
            <person name="Stage D.E."/>
            <person name="Stark A."/>
            <person name="Stephan W."/>
            <person name="Strausberg R.L."/>
            <person name="Strempel S."/>
            <person name="Sturgill D."/>
            <person name="Sutton G."/>
            <person name="Sutton G.G."/>
            <person name="Tao W."/>
            <person name="Teichmann S."/>
            <person name="Tobari Y.N."/>
            <person name="Tomimura Y."/>
            <person name="Tsolas J.M."/>
            <person name="Valente V.L."/>
            <person name="Venter E."/>
            <person name="Venter J.C."/>
            <person name="Vicario S."/>
            <person name="Vieira F.G."/>
            <person name="Vilella A.J."/>
            <person name="Villasante A."/>
            <person name="Walenz B."/>
            <person name="Wang J."/>
            <person name="Wasserman M."/>
            <person name="Watts T."/>
            <person name="Wilson D."/>
            <person name="Wilson R.K."/>
            <person name="Wing R.A."/>
            <person name="Wolfner M.F."/>
            <person name="Wong A."/>
            <person name="Wong G.K."/>
            <person name="Wu C.I."/>
            <person name="Wu G."/>
            <person name="Yamamoto D."/>
            <person name="Yang H.P."/>
            <person name="Yang S.P."/>
            <person name="Yorke J.A."/>
            <person name="Yoshida K."/>
            <person name="Zdobnov E."/>
            <person name="Zhang P."/>
            <person name="Zhang Y."/>
            <person name="Zimin A.V."/>
            <person name="Baldwin J."/>
            <person name="Abdouelleil A."/>
            <person name="Abdulkadir J."/>
            <person name="Abebe A."/>
            <person name="Abera B."/>
            <person name="Abreu J."/>
            <person name="Acer S.C."/>
            <person name="Aftuck L."/>
            <person name="Alexander A."/>
            <person name="An P."/>
            <person name="Anderson E."/>
            <person name="Anderson S."/>
            <person name="Arachi H."/>
            <person name="Azer M."/>
            <person name="Bachantsang P."/>
            <person name="Barry A."/>
            <person name="Bayul T."/>
            <person name="Berlin A."/>
            <person name="Bessette D."/>
            <person name="Bloom T."/>
            <person name="Blye J."/>
            <person name="Boguslavskiy L."/>
            <person name="Bonnet C."/>
            <person name="Boukhgalter B."/>
            <person name="Bourzgui I."/>
            <person name="Brown A."/>
            <person name="Cahill P."/>
            <person name="Channer S."/>
            <person name="Cheshatsang Y."/>
            <person name="Chuda L."/>
            <person name="Citroen M."/>
            <person name="Collymore A."/>
            <person name="Cooke P."/>
            <person name="Costello M."/>
            <person name="D'Aco K."/>
            <person name="Daza R."/>
            <person name="De Haan G."/>
            <person name="DeGray S."/>
            <person name="DeMaso C."/>
            <person name="Dhargay N."/>
            <person name="Dooley K."/>
            <person name="Dooley E."/>
            <person name="Doricent M."/>
            <person name="Dorje P."/>
            <person name="Dorjee K."/>
            <person name="Dupes A."/>
            <person name="Elong R."/>
            <person name="Falk J."/>
            <person name="Farina A."/>
            <person name="Faro S."/>
            <person name="Ferguson D."/>
            <person name="Fisher S."/>
            <person name="Foley C.D."/>
            <person name="Franke A."/>
            <person name="Friedrich D."/>
            <person name="Gadbois L."/>
            <person name="Gearin G."/>
            <person name="Gearin C.R."/>
            <person name="Giannoukos G."/>
            <person name="Goode T."/>
            <person name="Graham J."/>
            <person name="Grandbois E."/>
            <person name="Grewal S."/>
            <person name="Gyaltsen K."/>
            <person name="Hafez N."/>
            <person name="Hagos B."/>
            <person name="Hall J."/>
            <person name="Henson C."/>
            <person name="Hollinger A."/>
            <person name="Honan T."/>
            <person name="Huard M.D."/>
            <person name="Hughes L."/>
            <person name="Hurhula B."/>
            <person name="Husby M.E."/>
            <person name="Kamat A."/>
            <person name="Kanga B."/>
            <person name="Kashin S."/>
            <person name="Khazanovich D."/>
            <person name="Kisner P."/>
            <person name="Lance K."/>
            <person name="Lara M."/>
            <person name="Lee W."/>
            <person name="Lennon N."/>
            <person name="Letendre F."/>
            <person name="LeVine R."/>
            <person name="Lipovsky A."/>
            <person name="Liu X."/>
            <person name="Liu J."/>
            <person name="Liu S."/>
            <person name="Lokyitsang T."/>
            <person name="Lokyitsang Y."/>
            <person name="Lubonja R."/>
            <person name="Lui A."/>
            <person name="MacDonald P."/>
            <person name="Magnisalis V."/>
            <person name="Maru K."/>
            <person name="Matthews C."/>
            <person name="McCusker W."/>
            <person name="McDonough S."/>
            <person name="Mehta T."/>
            <person name="Meldrim J."/>
            <person name="Meneus L."/>
            <person name="Mihai O."/>
            <person name="Mihalev A."/>
            <person name="Mihova T."/>
            <person name="Mittelman R."/>
            <person name="Mlenga V."/>
            <person name="Montmayeur A."/>
            <person name="Mulrain L."/>
            <person name="Navidi A."/>
            <person name="Naylor J."/>
            <person name="Negash T."/>
            <person name="Nguyen T."/>
            <person name="Nguyen N."/>
            <person name="Nicol R."/>
            <person name="Norbu C."/>
            <person name="Norbu N."/>
            <person name="Novod N."/>
            <person name="O'Neill B."/>
            <person name="Osman S."/>
            <person name="Markiewicz E."/>
            <person name="Oyono O.L."/>
            <person name="Patti C."/>
            <person name="Phunkhang P."/>
            <person name="Pierre F."/>
            <person name="Priest M."/>
            <person name="Raghuraman S."/>
            <person name="Rege F."/>
            <person name="Reyes R."/>
            <person name="Rise C."/>
            <person name="Rogov P."/>
            <person name="Ross K."/>
            <person name="Ryan E."/>
            <person name="Settipalli S."/>
            <person name="Shea T."/>
            <person name="Sherpa N."/>
            <person name="Shi L."/>
            <person name="Shih D."/>
            <person name="Sparrow T."/>
            <person name="Spaulding J."/>
            <person name="Stalker J."/>
            <person name="Stange-Thomann N."/>
            <person name="Stavropoulos S."/>
            <person name="Stone C."/>
            <person name="Strader C."/>
            <person name="Tesfaye S."/>
            <person name="Thomson T."/>
            <person name="Thoulutsang Y."/>
            <person name="Thoulutsang D."/>
            <person name="Topham K."/>
            <person name="Topping I."/>
            <person name="Tsamla T."/>
            <person name="Vassiliev H."/>
            <person name="Vo A."/>
            <person name="Wangchuk T."/>
            <person name="Wangdi T."/>
            <person name="Weiand M."/>
            <person name="Wilkinson J."/>
            <person name="Wilson A."/>
            <person name="Yadav S."/>
            <person name="Young G."/>
            <person name="Yu Q."/>
            <person name="Zembek L."/>
            <person name="Zhong D."/>
            <person name="Zimmer A."/>
            <person name="Zwirko Z."/>
            <person name="Jaffe D.B."/>
            <person name="Alvarez P."/>
            <person name="Brockman W."/>
            <person name="Butler J."/>
            <person name="Chin C."/>
            <person name="Gnerre S."/>
            <person name="Grabherr M."/>
            <person name="Kleber M."/>
            <person name="Mauceli E."/>
            <person name="MacCallum I."/>
        </authorList>
    </citation>
    <scope>NUCLEOTIDE SEQUENCE [LARGE SCALE GENOMIC DNA]</scope>
    <source>
        <strain evidence="13">Tucson 15010-1051.87</strain>
    </source>
</reference>
<dbReference type="SMART" id="SM00868">
    <property type="entry name" value="zf-AD"/>
    <property type="match status" value="1"/>
</dbReference>
<dbReference type="SUPFAM" id="SSF57716">
    <property type="entry name" value="Glucocorticoid receptor-like (DNA-binding domain)"/>
    <property type="match status" value="1"/>
</dbReference>
<dbReference type="GO" id="GO:0003677">
    <property type="term" value="F:DNA binding"/>
    <property type="evidence" value="ECO:0007669"/>
    <property type="project" value="UniProtKB-KW"/>
</dbReference>
<feature type="compositionally biased region" description="Basic and acidic residues" evidence="9">
    <location>
        <begin position="131"/>
        <end position="141"/>
    </location>
</feature>
<feature type="compositionally biased region" description="Basic residues" evidence="9">
    <location>
        <begin position="271"/>
        <end position="286"/>
    </location>
</feature>
<dbReference type="SUPFAM" id="SSF57667">
    <property type="entry name" value="beta-beta-alpha zinc fingers"/>
    <property type="match status" value="3"/>
</dbReference>
<feature type="binding site" evidence="8">
    <location>
        <position position="8"/>
    </location>
    <ligand>
        <name>Zn(2+)</name>
        <dbReference type="ChEBI" id="CHEBI:29105"/>
    </ligand>
</feature>
<dbReference type="PhylomeDB" id="B4LZN8"/>
<dbReference type="GO" id="GO:0006355">
    <property type="term" value="P:regulation of DNA-templated transcription"/>
    <property type="evidence" value="ECO:0007669"/>
    <property type="project" value="UniProtKB-ARBA"/>
</dbReference>
<feature type="domain" description="C2H2-type" evidence="10">
    <location>
        <begin position="219"/>
        <end position="246"/>
    </location>
</feature>
<feature type="binding site" evidence="8">
    <location>
        <position position="5"/>
    </location>
    <ligand>
        <name>Zn(2+)</name>
        <dbReference type="ChEBI" id="CHEBI:29105"/>
    </ligand>
</feature>
<dbReference type="Gene3D" id="3.40.1800.20">
    <property type="match status" value="1"/>
</dbReference>
<dbReference type="InterPro" id="IPR013087">
    <property type="entry name" value="Znf_C2H2_type"/>
</dbReference>
<dbReference type="PANTHER" id="PTHR16515:SF66">
    <property type="entry name" value="C2H2-TYPE DOMAIN-CONTAINING PROTEIN"/>
    <property type="match status" value="1"/>
</dbReference>
<dbReference type="InParanoid" id="B4LZN8"/>
<keyword evidence="3" id="KW-0677">Repeat</keyword>
<evidence type="ECO:0000259" key="10">
    <source>
        <dbReference type="PROSITE" id="PS50157"/>
    </source>
</evidence>
<feature type="domain" description="C2H2-type" evidence="10">
    <location>
        <begin position="414"/>
        <end position="438"/>
    </location>
</feature>
<dbReference type="Pfam" id="PF07776">
    <property type="entry name" value="zf-AD"/>
    <property type="match status" value="1"/>
</dbReference>
<evidence type="ECO:0000256" key="1">
    <source>
        <dbReference type="ARBA" id="ARBA00004123"/>
    </source>
</evidence>
<organism evidence="12 13">
    <name type="scientific">Drosophila virilis</name>
    <name type="common">Fruit fly</name>
    <dbReference type="NCBI Taxonomy" id="7244"/>
    <lineage>
        <taxon>Eukaryota</taxon>
        <taxon>Metazoa</taxon>
        <taxon>Ecdysozoa</taxon>
        <taxon>Arthropoda</taxon>
        <taxon>Hexapoda</taxon>
        <taxon>Insecta</taxon>
        <taxon>Pterygota</taxon>
        <taxon>Neoptera</taxon>
        <taxon>Endopterygota</taxon>
        <taxon>Diptera</taxon>
        <taxon>Brachycera</taxon>
        <taxon>Muscomorpha</taxon>
        <taxon>Ephydroidea</taxon>
        <taxon>Drosophilidae</taxon>
        <taxon>Drosophila</taxon>
    </lineage>
</organism>
<feature type="domain" description="C2H2-type" evidence="10">
    <location>
        <begin position="163"/>
        <end position="190"/>
    </location>
</feature>
<dbReference type="InterPro" id="IPR050331">
    <property type="entry name" value="Zinc_finger"/>
</dbReference>
<dbReference type="OMA" id="ELDIECE"/>
<protein>
    <submittedName>
        <fullName evidence="12">Uncharacterized protein</fullName>
    </submittedName>
</protein>
<dbReference type="GO" id="GO:0008270">
    <property type="term" value="F:zinc ion binding"/>
    <property type="evidence" value="ECO:0007669"/>
    <property type="project" value="UniProtKB-UniRule"/>
</dbReference>
<feature type="domain" description="C2H2-type" evidence="10">
    <location>
        <begin position="386"/>
        <end position="413"/>
    </location>
</feature>
<accession>B4LZN8</accession>
<dbReference type="GO" id="GO:0005634">
    <property type="term" value="C:nucleus"/>
    <property type="evidence" value="ECO:0007669"/>
    <property type="project" value="UniProtKB-SubCell"/>
</dbReference>
<feature type="region of interest" description="Disordered" evidence="9">
    <location>
        <begin position="360"/>
        <end position="379"/>
    </location>
</feature>
<dbReference type="InterPro" id="IPR036236">
    <property type="entry name" value="Znf_C2H2_sf"/>
</dbReference>
<keyword evidence="5 8" id="KW-0862">Zinc</keyword>
<dbReference type="HOGENOM" id="CLU_568944_0_0_1"/>
<dbReference type="PROSITE" id="PS00028">
    <property type="entry name" value="ZINC_FINGER_C2H2_1"/>
    <property type="match status" value="6"/>
</dbReference>
<dbReference type="FunFam" id="3.30.160.60:FF:000624">
    <property type="entry name" value="zinc finger protein 697"/>
    <property type="match status" value="1"/>
</dbReference>
<keyword evidence="13" id="KW-1185">Reference proteome</keyword>
<evidence type="ECO:0000313" key="12">
    <source>
        <dbReference type="EMBL" id="EDW68207.1"/>
    </source>
</evidence>
<dbReference type="FunFam" id="3.30.160.60:FF:002343">
    <property type="entry name" value="Zinc finger protein 33A"/>
    <property type="match status" value="2"/>
</dbReference>
<name>B4LZN8_DROVI</name>
<feature type="compositionally biased region" description="Basic residues" evidence="9">
    <location>
        <begin position="142"/>
        <end position="156"/>
    </location>
</feature>
<dbReference type="Gene3D" id="3.30.160.60">
    <property type="entry name" value="Classic Zinc Finger"/>
    <property type="match status" value="5"/>
</dbReference>
<dbReference type="PROSITE" id="PS51915">
    <property type="entry name" value="ZAD"/>
    <property type="match status" value="1"/>
</dbReference>
<feature type="domain" description="ZAD" evidence="11">
    <location>
        <begin position="3"/>
        <end position="80"/>
    </location>
</feature>
<evidence type="ECO:0000313" key="13">
    <source>
        <dbReference type="Proteomes" id="UP000008792"/>
    </source>
</evidence>
<evidence type="ECO:0000256" key="9">
    <source>
        <dbReference type="SAM" id="MobiDB-lite"/>
    </source>
</evidence>
<feature type="region of interest" description="Disordered" evidence="9">
    <location>
        <begin position="263"/>
        <end position="309"/>
    </location>
</feature>
<evidence type="ECO:0000256" key="3">
    <source>
        <dbReference type="ARBA" id="ARBA00022737"/>
    </source>
</evidence>